<dbReference type="InterPro" id="IPR014721">
    <property type="entry name" value="Ribsml_uS5_D2-typ_fold_subgr"/>
</dbReference>
<sequence>MKKRKLRKNIEFRTVYRRGKSFSNNLLVLYVYKNNRNRLQDGDIYNKVGISVSKKVGKSVVRSRVKRLIKESYRLNSTPLKSGYDFVFVARTALKDKKYRDVESAMINLFKKAGLYNNEENIN</sequence>
<dbReference type="eggNOG" id="COG0594">
    <property type="taxonomic scope" value="Bacteria"/>
</dbReference>
<dbReference type="InterPro" id="IPR020568">
    <property type="entry name" value="Ribosomal_Su5_D2-typ_SF"/>
</dbReference>
<evidence type="ECO:0000313" key="9">
    <source>
        <dbReference type="EMBL" id="SFG01477.1"/>
    </source>
</evidence>
<comment type="similarity">
    <text evidence="6">Belongs to the RnpA family.</text>
</comment>
<evidence type="ECO:0000256" key="1">
    <source>
        <dbReference type="ARBA" id="ARBA00022694"/>
    </source>
</evidence>
<dbReference type="RefSeq" id="WP_022788102.1">
    <property type="nucleotide sequence ID" value="NZ_BAAACD010000021.1"/>
</dbReference>
<dbReference type="Pfam" id="PF00825">
    <property type="entry name" value="Ribonuclease_P"/>
    <property type="match status" value="1"/>
</dbReference>
<proteinExistence type="inferred from homology"/>
<dbReference type="GO" id="GO:0001682">
    <property type="term" value="P:tRNA 5'-leader removal"/>
    <property type="evidence" value="ECO:0007669"/>
    <property type="project" value="UniProtKB-UniRule"/>
</dbReference>
<dbReference type="Gene3D" id="3.30.230.10">
    <property type="match status" value="1"/>
</dbReference>
<dbReference type="AlphaFoldDB" id="A0A1I2NIG4"/>
<dbReference type="NCBIfam" id="TIGR00188">
    <property type="entry name" value="rnpA"/>
    <property type="match status" value="1"/>
</dbReference>
<protein>
    <recommendedName>
        <fullName evidence="6 7">Ribonuclease P protein component</fullName>
        <shortName evidence="6">RNase P protein</shortName>
        <shortName evidence="6">RNaseP protein</shortName>
        <ecNumber evidence="6 7">3.1.26.5</ecNumber>
    </recommendedName>
    <alternativeName>
        <fullName evidence="6">Protein C5</fullName>
    </alternativeName>
</protein>
<keyword evidence="10" id="KW-1185">Reference proteome</keyword>
<evidence type="ECO:0000256" key="3">
    <source>
        <dbReference type="ARBA" id="ARBA00022759"/>
    </source>
</evidence>
<dbReference type="EC" id="3.1.26.5" evidence="6 7"/>
<dbReference type="InterPro" id="IPR000100">
    <property type="entry name" value="RNase_P"/>
</dbReference>
<evidence type="ECO:0000256" key="5">
    <source>
        <dbReference type="ARBA" id="ARBA00022884"/>
    </source>
</evidence>
<comment type="function">
    <text evidence="6">RNaseP catalyzes the removal of the 5'-leader sequence from pre-tRNA to produce the mature 5'-terminus. It can also cleave other RNA substrates such as 4.5S RNA. The protein component plays an auxiliary but essential role in vivo by binding to the 5'-leader sequence and broadening the substrate specificity of the ribozyme.</text>
</comment>
<gene>
    <name evidence="6" type="primary">rnpA</name>
    <name evidence="8" type="ORF">DBY38_14125</name>
    <name evidence="9" type="ORF">SAMN04487885_12052</name>
</gene>
<dbReference type="GO" id="GO:0042781">
    <property type="term" value="F:3'-tRNA processing endoribonuclease activity"/>
    <property type="evidence" value="ECO:0007669"/>
    <property type="project" value="TreeGrafter"/>
</dbReference>
<dbReference type="STRING" id="1529.SAMN04487885_12052"/>
<keyword evidence="1 6" id="KW-0819">tRNA processing</keyword>
<evidence type="ECO:0000313" key="10">
    <source>
        <dbReference type="Proteomes" id="UP000182135"/>
    </source>
</evidence>
<dbReference type="Proteomes" id="UP000182135">
    <property type="component" value="Unassembled WGS sequence"/>
</dbReference>
<dbReference type="EMBL" id="QAMZ01000055">
    <property type="protein sequence ID" value="PWL51659.1"/>
    <property type="molecule type" value="Genomic_DNA"/>
</dbReference>
<accession>A0A1I2NIG4</accession>
<evidence type="ECO:0000256" key="4">
    <source>
        <dbReference type="ARBA" id="ARBA00022801"/>
    </source>
</evidence>
<keyword evidence="2 6" id="KW-0540">Nuclease</keyword>
<evidence type="ECO:0000256" key="6">
    <source>
        <dbReference type="HAMAP-Rule" id="MF_00227"/>
    </source>
</evidence>
<dbReference type="GO" id="GO:0030677">
    <property type="term" value="C:ribonuclease P complex"/>
    <property type="evidence" value="ECO:0007669"/>
    <property type="project" value="TreeGrafter"/>
</dbReference>
<dbReference type="SUPFAM" id="SSF54211">
    <property type="entry name" value="Ribosomal protein S5 domain 2-like"/>
    <property type="match status" value="1"/>
</dbReference>
<dbReference type="PANTHER" id="PTHR33992">
    <property type="entry name" value="RIBONUCLEASE P PROTEIN COMPONENT"/>
    <property type="match status" value="1"/>
</dbReference>
<dbReference type="GO" id="GO:0004526">
    <property type="term" value="F:ribonuclease P activity"/>
    <property type="evidence" value="ECO:0007669"/>
    <property type="project" value="UniProtKB-UniRule"/>
</dbReference>
<dbReference type="Proteomes" id="UP000246114">
    <property type="component" value="Unassembled WGS sequence"/>
</dbReference>
<comment type="subunit">
    <text evidence="6">Consists of a catalytic RNA component (M1 or rnpB) and a protein subunit.</text>
</comment>
<dbReference type="GeneID" id="90546569"/>
<reference evidence="9 10" key="1">
    <citation type="submission" date="2016-10" db="EMBL/GenBank/DDBJ databases">
        <authorList>
            <person name="de Groot N.N."/>
        </authorList>
    </citation>
    <scope>NUCLEOTIDE SEQUENCE [LARGE SCALE GENOMIC DNA]</scope>
    <source>
        <strain evidence="9 10">NLAE-zl-G419</strain>
    </source>
</reference>
<evidence type="ECO:0000313" key="11">
    <source>
        <dbReference type="Proteomes" id="UP000246114"/>
    </source>
</evidence>
<organism evidence="9 10">
    <name type="scientific">Clostridium cadaveris</name>
    <dbReference type="NCBI Taxonomy" id="1529"/>
    <lineage>
        <taxon>Bacteria</taxon>
        <taxon>Bacillati</taxon>
        <taxon>Bacillota</taxon>
        <taxon>Clostridia</taxon>
        <taxon>Eubacteriales</taxon>
        <taxon>Clostridiaceae</taxon>
        <taxon>Clostridium</taxon>
    </lineage>
</organism>
<dbReference type="HAMAP" id="MF_00227">
    <property type="entry name" value="RNase_P"/>
    <property type="match status" value="1"/>
</dbReference>
<keyword evidence="5 6" id="KW-0694">RNA-binding</keyword>
<evidence type="ECO:0000256" key="2">
    <source>
        <dbReference type="ARBA" id="ARBA00022722"/>
    </source>
</evidence>
<comment type="catalytic activity">
    <reaction evidence="6">
        <text>Endonucleolytic cleavage of RNA, removing 5'-extranucleotides from tRNA precursor.</text>
        <dbReference type="EC" id="3.1.26.5"/>
    </reaction>
</comment>
<dbReference type="PANTHER" id="PTHR33992:SF1">
    <property type="entry name" value="RIBONUCLEASE P PROTEIN COMPONENT"/>
    <property type="match status" value="1"/>
</dbReference>
<evidence type="ECO:0000313" key="8">
    <source>
        <dbReference type="EMBL" id="PWL51659.1"/>
    </source>
</evidence>
<keyword evidence="3 6" id="KW-0255">Endonuclease</keyword>
<reference evidence="8 11" key="2">
    <citation type="submission" date="2018-03" db="EMBL/GenBank/DDBJ databases">
        <title>The uncultured portion of the human microbiome is neutrally assembled.</title>
        <authorList>
            <person name="Jeraldo P."/>
            <person name="Boardman L."/>
            <person name="White B.A."/>
            <person name="Nelson H."/>
            <person name="Goldenfeld N."/>
            <person name="Chia N."/>
        </authorList>
    </citation>
    <scope>NUCLEOTIDE SEQUENCE [LARGE SCALE GENOMIC DNA]</scope>
    <source>
        <strain evidence="8">CIM:MAG 903</strain>
    </source>
</reference>
<dbReference type="OrthoDB" id="9810867at2"/>
<evidence type="ECO:0000256" key="7">
    <source>
        <dbReference type="NCBIfam" id="TIGR00188"/>
    </source>
</evidence>
<keyword evidence="4 6" id="KW-0378">Hydrolase</keyword>
<dbReference type="EMBL" id="FOOE01000020">
    <property type="protein sequence ID" value="SFG01477.1"/>
    <property type="molecule type" value="Genomic_DNA"/>
</dbReference>
<name>A0A1I2NIG4_9CLOT</name>
<dbReference type="GO" id="GO:0000049">
    <property type="term" value="F:tRNA binding"/>
    <property type="evidence" value="ECO:0007669"/>
    <property type="project" value="UniProtKB-UniRule"/>
</dbReference>